<proteinExistence type="predicted"/>
<keyword evidence="3" id="KW-1185">Reference proteome</keyword>
<dbReference type="EMBL" id="SMBU01000022">
    <property type="protein sequence ID" value="TCU92492.1"/>
    <property type="molecule type" value="Genomic_DNA"/>
</dbReference>
<gene>
    <name evidence="2" type="ORF">EV671_10225</name>
</gene>
<evidence type="ECO:0000256" key="1">
    <source>
        <dbReference type="SAM" id="Phobius"/>
    </source>
</evidence>
<keyword evidence="1" id="KW-0472">Membrane</keyword>
<evidence type="ECO:0000313" key="3">
    <source>
        <dbReference type="Proteomes" id="UP000295110"/>
    </source>
</evidence>
<feature type="transmembrane region" description="Helical" evidence="1">
    <location>
        <begin position="43"/>
        <end position="61"/>
    </location>
</feature>
<dbReference type="AlphaFoldDB" id="A0A4R3UNH9"/>
<organism evidence="2 3">
    <name type="scientific">Roseateles saccharophilus</name>
    <name type="common">Pseudomonas saccharophila</name>
    <dbReference type="NCBI Taxonomy" id="304"/>
    <lineage>
        <taxon>Bacteria</taxon>
        <taxon>Pseudomonadati</taxon>
        <taxon>Pseudomonadota</taxon>
        <taxon>Betaproteobacteria</taxon>
        <taxon>Burkholderiales</taxon>
        <taxon>Sphaerotilaceae</taxon>
        <taxon>Roseateles</taxon>
    </lineage>
</organism>
<feature type="transmembrane region" description="Helical" evidence="1">
    <location>
        <begin position="20"/>
        <end position="37"/>
    </location>
</feature>
<reference evidence="2 3" key="1">
    <citation type="submission" date="2019-03" db="EMBL/GenBank/DDBJ databases">
        <title>Genomic Encyclopedia of Type Strains, Phase IV (KMG-IV): sequencing the most valuable type-strain genomes for metagenomic binning, comparative biology and taxonomic classification.</title>
        <authorList>
            <person name="Goeker M."/>
        </authorList>
    </citation>
    <scope>NUCLEOTIDE SEQUENCE [LARGE SCALE GENOMIC DNA]</scope>
    <source>
        <strain evidence="2 3">DSM 654</strain>
    </source>
</reference>
<name>A0A4R3UNH9_ROSSA</name>
<dbReference type="RefSeq" id="WP_132573842.1">
    <property type="nucleotide sequence ID" value="NZ_CBCSGL010000019.1"/>
</dbReference>
<accession>A0A4R3UNH9</accession>
<dbReference type="OrthoDB" id="9157092at2"/>
<dbReference type="Proteomes" id="UP000295110">
    <property type="component" value="Unassembled WGS sequence"/>
</dbReference>
<protein>
    <recommendedName>
        <fullName evidence="4">Toxin CptA</fullName>
    </recommendedName>
</protein>
<keyword evidence="1" id="KW-0812">Transmembrane</keyword>
<evidence type="ECO:0008006" key="4">
    <source>
        <dbReference type="Google" id="ProtNLM"/>
    </source>
</evidence>
<sequence>MRRTPPVVVQLSPQPAVQAVVALIATLASGGLAVWAISHQDKAWPVLLVVPFVALWAWWAAAVRPRSLRWDGQARWLAEPHRDDETAVQVAVLIDLDAWLLLRAGPGPRWLARSRHQQAAHWGALRATLFAAPAVPQ</sequence>
<keyword evidence="1" id="KW-1133">Transmembrane helix</keyword>
<comment type="caution">
    <text evidence="2">The sequence shown here is derived from an EMBL/GenBank/DDBJ whole genome shotgun (WGS) entry which is preliminary data.</text>
</comment>
<evidence type="ECO:0000313" key="2">
    <source>
        <dbReference type="EMBL" id="TCU92492.1"/>
    </source>
</evidence>